<dbReference type="Pfam" id="PF02801">
    <property type="entry name" value="Ketoacyl-synt_C"/>
    <property type="match status" value="1"/>
</dbReference>
<keyword evidence="2 4" id="KW-0808">Transferase</keyword>
<dbReference type="Proteomes" id="UP001272987">
    <property type="component" value="Unassembled WGS sequence"/>
</dbReference>
<dbReference type="GO" id="GO:0006633">
    <property type="term" value="P:fatty acid biosynthetic process"/>
    <property type="evidence" value="ECO:0007669"/>
    <property type="project" value="InterPro"/>
</dbReference>
<evidence type="ECO:0000256" key="3">
    <source>
        <dbReference type="ARBA" id="ARBA00023315"/>
    </source>
</evidence>
<evidence type="ECO:0000256" key="2">
    <source>
        <dbReference type="ARBA" id="ARBA00022679"/>
    </source>
</evidence>
<dbReference type="GeneID" id="69808899"/>
<dbReference type="PROSITE" id="PS52004">
    <property type="entry name" value="KS3_2"/>
    <property type="match status" value="1"/>
</dbReference>
<organism evidence="6 9">
    <name type="scientific">Streptomyces acidiscabies</name>
    <dbReference type="NCBI Taxonomy" id="42234"/>
    <lineage>
        <taxon>Bacteria</taxon>
        <taxon>Bacillati</taxon>
        <taxon>Actinomycetota</taxon>
        <taxon>Actinomycetes</taxon>
        <taxon>Kitasatosporales</taxon>
        <taxon>Streptomycetaceae</taxon>
        <taxon>Streptomyces</taxon>
    </lineage>
</organism>
<dbReference type="InterPro" id="IPR014030">
    <property type="entry name" value="Ketoacyl_synth_N"/>
</dbReference>
<evidence type="ECO:0000259" key="5">
    <source>
        <dbReference type="PROSITE" id="PS52004"/>
    </source>
</evidence>
<gene>
    <name evidence="6" type="ORF">PV399_26405</name>
    <name evidence="7" type="ORF">PV666_41600</name>
</gene>
<comment type="similarity">
    <text evidence="1 4">Belongs to the thiolase-like superfamily. Beta-ketoacyl-ACP synthases family.</text>
</comment>
<proteinExistence type="inferred from homology"/>
<evidence type="ECO:0000256" key="1">
    <source>
        <dbReference type="ARBA" id="ARBA00008467"/>
    </source>
</evidence>
<dbReference type="GO" id="GO:0004315">
    <property type="term" value="F:3-oxoacyl-[acyl-carrier-protein] synthase activity"/>
    <property type="evidence" value="ECO:0007669"/>
    <property type="project" value="InterPro"/>
</dbReference>
<accession>A0AAP6BED6</accession>
<evidence type="ECO:0000313" key="7">
    <source>
        <dbReference type="EMBL" id="MDX3024326.1"/>
    </source>
</evidence>
<dbReference type="Proteomes" id="UP001282288">
    <property type="component" value="Unassembled WGS sequence"/>
</dbReference>
<dbReference type="AlphaFoldDB" id="A0AAP6BED6"/>
<sequence>MSALAITGIGLFTPAGDGTDATWERVLKGLSAATLTQVDGREYLTCPAPPFAPERLGAARFRRLDRSAQFAHLAVVEAVRDAGLSAASGHIAVRGAGLSAAPGHIAIPDAGLSAAPSHTALQTPEFTLDPDRTAVLVGTGAGCVTAYDSHHETLRTAGADRVSPFAVPSSLPNSIAAQLSITLGAGGPSTTVNTACASGASALGLAADLLRLGRCDTAVVVGAEAILTPFHLAGFDRIGALSHRCEDPAAASRPFDAGRDGFVAAEGAGALVLERVDHAAARGARVHARLLGHGSSSDAHNAVRPRADGHGIATAVRAALTDAGITAADIGYVNAHATGTPLGDTVEAQALARLLPHRPPVSSTKGVTGHLFGAAGTVEAALTALALGHGLLPPNTNLDRPSPDIDLDLPTAPRPHTARAALSVSAGFGGHNAVLVLAPA</sequence>
<dbReference type="PROSITE" id="PS00606">
    <property type="entry name" value="KS3_1"/>
    <property type="match status" value="1"/>
</dbReference>
<protein>
    <submittedName>
        <fullName evidence="6">Beta-ketoacyl-[acyl-carrier-protein] synthase family protein</fullName>
    </submittedName>
</protein>
<evidence type="ECO:0000256" key="4">
    <source>
        <dbReference type="RuleBase" id="RU003694"/>
    </source>
</evidence>
<feature type="domain" description="Ketosynthase family 3 (KS3)" evidence="5">
    <location>
        <begin position="1"/>
        <end position="439"/>
    </location>
</feature>
<dbReference type="SUPFAM" id="SSF53901">
    <property type="entry name" value="Thiolase-like"/>
    <property type="match status" value="2"/>
</dbReference>
<evidence type="ECO:0000313" key="9">
    <source>
        <dbReference type="Proteomes" id="UP001282288"/>
    </source>
</evidence>
<dbReference type="PANTHER" id="PTHR11712">
    <property type="entry name" value="POLYKETIDE SYNTHASE-RELATED"/>
    <property type="match status" value="1"/>
</dbReference>
<dbReference type="InterPro" id="IPR000794">
    <property type="entry name" value="Beta-ketoacyl_synthase"/>
</dbReference>
<comment type="caution">
    <text evidence="6">The sequence shown here is derived from an EMBL/GenBank/DDBJ whole genome shotgun (WGS) entry which is preliminary data.</text>
</comment>
<dbReference type="InterPro" id="IPR016039">
    <property type="entry name" value="Thiolase-like"/>
</dbReference>
<keyword evidence="8" id="KW-1185">Reference proteome</keyword>
<reference evidence="6 8" key="1">
    <citation type="journal article" date="2023" name="Microb. Genom.">
        <title>Mesoterricola silvestris gen. nov., sp. nov., Mesoterricola sediminis sp. nov., Geothrix oryzae sp. nov., Geothrix edaphica sp. nov., Geothrix rubra sp. nov., and Geothrix limicola sp. nov., six novel members of Acidobacteriota isolated from soils.</title>
        <authorList>
            <person name="Weisberg A.J."/>
            <person name="Pearce E."/>
            <person name="Kramer C.G."/>
            <person name="Chang J.H."/>
            <person name="Clarke C.R."/>
        </authorList>
    </citation>
    <scope>NUCLEOTIDE SEQUENCE</scope>
    <source>
        <strain evidence="7 8">NB05-1H</strain>
        <strain evidence="6">NRRL_B-16521</strain>
    </source>
</reference>
<dbReference type="Gene3D" id="3.40.47.10">
    <property type="match status" value="2"/>
</dbReference>
<dbReference type="InterPro" id="IPR020841">
    <property type="entry name" value="PKS_Beta-ketoAc_synthase_dom"/>
</dbReference>
<dbReference type="SMART" id="SM00825">
    <property type="entry name" value="PKS_KS"/>
    <property type="match status" value="1"/>
</dbReference>
<dbReference type="RefSeq" id="WP_010355799.1">
    <property type="nucleotide sequence ID" value="NZ_CP122369.1"/>
</dbReference>
<dbReference type="EMBL" id="JARAWP010000034">
    <property type="protein sequence ID" value="MDX3024326.1"/>
    <property type="molecule type" value="Genomic_DNA"/>
</dbReference>
<keyword evidence="3" id="KW-0012">Acyltransferase</keyword>
<evidence type="ECO:0000313" key="6">
    <source>
        <dbReference type="EMBL" id="MDX2963223.1"/>
    </source>
</evidence>
<dbReference type="EMBL" id="JARAWC010000020">
    <property type="protein sequence ID" value="MDX2963223.1"/>
    <property type="molecule type" value="Genomic_DNA"/>
</dbReference>
<dbReference type="InterPro" id="IPR018201">
    <property type="entry name" value="Ketoacyl_synth_AS"/>
</dbReference>
<dbReference type="Pfam" id="PF00109">
    <property type="entry name" value="ketoacyl-synt"/>
    <property type="match status" value="1"/>
</dbReference>
<dbReference type="PANTHER" id="PTHR11712:SF347">
    <property type="entry name" value="BETA KETOACYL-ACYL CARRIER PROTEIN SYNTHASE"/>
    <property type="match status" value="1"/>
</dbReference>
<dbReference type="CDD" id="cd00834">
    <property type="entry name" value="KAS_I_II"/>
    <property type="match status" value="1"/>
</dbReference>
<evidence type="ECO:0000313" key="8">
    <source>
        <dbReference type="Proteomes" id="UP001272987"/>
    </source>
</evidence>
<name>A0AAP6BED6_9ACTN</name>
<dbReference type="InterPro" id="IPR014031">
    <property type="entry name" value="Ketoacyl_synth_C"/>
</dbReference>